<evidence type="ECO:0000313" key="4">
    <source>
        <dbReference type="Proteomes" id="UP000593562"/>
    </source>
</evidence>
<dbReference type="InterPro" id="IPR008395">
    <property type="entry name" value="Agenet-like_dom"/>
</dbReference>
<dbReference type="Gene3D" id="2.30.30.490">
    <property type="match status" value="1"/>
</dbReference>
<feature type="domain" description="BAH" evidence="2">
    <location>
        <begin position="166"/>
        <end position="283"/>
    </location>
</feature>
<dbReference type="PANTHER" id="PTHR31917:SF3">
    <property type="entry name" value="BROMO ADJACENT-LIKE DOMAIN PROTEIN"/>
    <property type="match status" value="1"/>
</dbReference>
<evidence type="ECO:0000313" key="3">
    <source>
        <dbReference type="EMBL" id="KAF5728841.1"/>
    </source>
</evidence>
<dbReference type="InParanoid" id="A0A7J7C3Z4"/>
<dbReference type="SMART" id="SM00439">
    <property type="entry name" value="BAH"/>
    <property type="match status" value="1"/>
</dbReference>
<organism evidence="3 4">
    <name type="scientific">Tripterygium wilfordii</name>
    <name type="common">Thunder God vine</name>
    <dbReference type="NCBI Taxonomy" id="458696"/>
    <lineage>
        <taxon>Eukaryota</taxon>
        <taxon>Viridiplantae</taxon>
        <taxon>Streptophyta</taxon>
        <taxon>Embryophyta</taxon>
        <taxon>Tracheophyta</taxon>
        <taxon>Spermatophyta</taxon>
        <taxon>Magnoliopsida</taxon>
        <taxon>eudicotyledons</taxon>
        <taxon>Gunneridae</taxon>
        <taxon>Pentapetalae</taxon>
        <taxon>rosids</taxon>
        <taxon>fabids</taxon>
        <taxon>Celastrales</taxon>
        <taxon>Celastraceae</taxon>
        <taxon>Tripterygium</taxon>
    </lineage>
</organism>
<dbReference type="PANTHER" id="PTHR31917">
    <property type="entry name" value="AGENET DOMAIN-CONTAINING PROTEIN-RELATED"/>
    <property type="match status" value="1"/>
</dbReference>
<dbReference type="Proteomes" id="UP000593562">
    <property type="component" value="Unassembled WGS sequence"/>
</dbReference>
<dbReference type="GO" id="GO:0003682">
    <property type="term" value="F:chromatin binding"/>
    <property type="evidence" value="ECO:0007669"/>
    <property type="project" value="InterPro"/>
</dbReference>
<dbReference type="EMBL" id="JAAARO010000021">
    <property type="protein sequence ID" value="KAF5728841.1"/>
    <property type="molecule type" value="Genomic_DNA"/>
</dbReference>
<dbReference type="Pfam" id="PF05641">
    <property type="entry name" value="Agenet"/>
    <property type="match status" value="1"/>
</dbReference>
<feature type="region of interest" description="Disordered" evidence="1">
    <location>
        <begin position="703"/>
        <end position="738"/>
    </location>
</feature>
<sequence>MATNNPIFVAWEEHIISHERGNRVVHFYLKDVQGKLVLAVVGTERSIRHMFYVVSDDLVQAFGSQRFINASTKWRARRDVVDWLSSLVSRHQPPLTVTDMQMDDSIGELRSLEELTTEFGAYQNSMPDQMVLRKLKVQNSEIEWSGVAWICAKQLKHYPAFQRNGTTINVHSFVYIMAEEQGHYVGYLEDMYEDKKGHKKVKVRWFHHNQEVKGIISQLNPHPREVLITPHVQVISAECVDGLATVLTPSHYEKCVVPDTSPCGVHMCFRQLKNNKVKTFSLAKLRGYSNQAILSSVDASVASKPIVKEHNSNEELMEELAHDNPVRMSAKRIKSCNRQVKLRSGCINNSLSGNQIMKGEPAYPKLTLKISRKTMGTRLVIPKSQCLSSFKVGEKIELLCQDSGIRGCWFRCNVLQVSMKRLKVQYDDVKDAGTSGSLEEWVPASREAAPDKLGMRCPGRLRIRPQSPKDSSNCVFEIGAAVDAWWNDGWWEGVVTRTDIYKNDNLQIYLPGENKFLPIQRKHLRTSRDWVGDRWVDIKAKPDIISHLSSNNSNSTKLPMLSAKTKASGYGGAASGECGLIRTSKLEAVEDDKLELLGSTASGGCKVIRTFKLEAVEEDKLELLGSTASGECEVIRTSELEAVEEDKLELHGFAASVGCEVIRTSKHEAIEEDKPELLGSPASNDLENVKEVNMQELAHDNLKSMVGADACPDNKDDENDGYQGRKEKEDENASNNAEQVLVSALELGNLKN</sequence>
<proteinExistence type="predicted"/>
<comment type="caution">
    <text evidence="3">The sequence shown here is derived from an EMBL/GenBank/DDBJ whole genome shotgun (WGS) entry which is preliminary data.</text>
</comment>
<dbReference type="SMART" id="SM00743">
    <property type="entry name" value="Agenet"/>
    <property type="match status" value="2"/>
</dbReference>
<dbReference type="InterPro" id="IPR014002">
    <property type="entry name" value="Agenet_dom_plant"/>
</dbReference>
<gene>
    <name evidence="3" type="ORF">HS088_TW21G00995</name>
</gene>
<dbReference type="Pfam" id="PF01426">
    <property type="entry name" value="BAH"/>
    <property type="match status" value="1"/>
</dbReference>
<reference evidence="3 4" key="1">
    <citation type="journal article" date="2020" name="Nat. Commun.">
        <title>Genome of Tripterygium wilfordii and identification of cytochrome P450 involved in triptolide biosynthesis.</title>
        <authorList>
            <person name="Tu L."/>
            <person name="Su P."/>
            <person name="Zhang Z."/>
            <person name="Gao L."/>
            <person name="Wang J."/>
            <person name="Hu T."/>
            <person name="Zhou J."/>
            <person name="Zhang Y."/>
            <person name="Zhao Y."/>
            <person name="Liu Y."/>
            <person name="Song Y."/>
            <person name="Tong Y."/>
            <person name="Lu Y."/>
            <person name="Yang J."/>
            <person name="Xu C."/>
            <person name="Jia M."/>
            <person name="Peters R.J."/>
            <person name="Huang L."/>
            <person name="Gao W."/>
        </authorList>
    </citation>
    <scope>NUCLEOTIDE SEQUENCE [LARGE SCALE GENOMIC DNA]</scope>
    <source>
        <strain evidence="4">cv. XIE 37</strain>
        <tissue evidence="3">Leaf</tissue>
    </source>
</reference>
<dbReference type="PROSITE" id="PS51038">
    <property type="entry name" value="BAH"/>
    <property type="match status" value="1"/>
</dbReference>
<keyword evidence="4" id="KW-1185">Reference proteome</keyword>
<accession>A0A7J7C3Z4</accession>
<name>A0A7J7C3Z4_TRIWF</name>
<dbReference type="InterPro" id="IPR043151">
    <property type="entry name" value="BAH_sf"/>
</dbReference>
<evidence type="ECO:0000256" key="1">
    <source>
        <dbReference type="SAM" id="MobiDB-lite"/>
    </source>
</evidence>
<protein>
    <submittedName>
        <fullName evidence="3">Agenet domain-containing protein / bromo-adjacent domain-containing protein putative isoform 1</fullName>
    </submittedName>
</protein>
<dbReference type="InterPro" id="IPR001025">
    <property type="entry name" value="BAH_dom"/>
</dbReference>
<dbReference type="AlphaFoldDB" id="A0A7J7C3Z4"/>
<evidence type="ECO:0000259" key="2">
    <source>
        <dbReference type="PROSITE" id="PS51038"/>
    </source>
</evidence>
<dbReference type="CDD" id="cd20405">
    <property type="entry name" value="Tudor_Agenet_AtDUF_rpt1_3"/>
    <property type="match status" value="1"/>
</dbReference>